<dbReference type="InterPro" id="IPR052170">
    <property type="entry name" value="M29_Exopeptidase"/>
</dbReference>
<comment type="cofactor">
    <cofactor evidence="1">
        <name>Co(2+)</name>
        <dbReference type="ChEBI" id="CHEBI:48828"/>
    </cofactor>
</comment>
<dbReference type="Gene3D" id="3.40.1830.10">
    <property type="entry name" value="Thermophilic metalloprotease (M29)"/>
    <property type="match status" value="1"/>
</dbReference>
<gene>
    <name evidence="10" type="ORF">UR63_C0004G0009</name>
</gene>
<dbReference type="SUPFAM" id="SSF144052">
    <property type="entry name" value="Thermophilic metalloprotease-like"/>
    <property type="match status" value="1"/>
</dbReference>
<evidence type="ECO:0000256" key="9">
    <source>
        <dbReference type="ARBA" id="ARBA00023049"/>
    </source>
</evidence>
<dbReference type="InterPro" id="IPR000787">
    <property type="entry name" value="Peptidase_M29"/>
</dbReference>
<keyword evidence="9 10" id="KW-0482">Metalloprotease</keyword>
<organism evidence="10 11">
    <name type="scientific">Candidatus Roizmanbacteria bacterium GW2011_GWC2_35_12</name>
    <dbReference type="NCBI Taxonomy" id="1618485"/>
    <lineage>
        <taxon>Bacteria</taxon>
        <taxon>Candidatus Roizmaniibacteriota</taxon>
    </lineage>
</organism>
<dbReference type="GO" id="GO:0008237">
    <property type="term" value="F:metallopeptidase activity"/>
    <property type="evidence" value="ECO:0007669"/>
    <property type="project" value="UniProtKB-KW"/>
</dbReference>
<protein>
    <submittedName>
        <fullName evidence="10">Thermophilic metalloprotease (M29) superfamily</fullName>
    </submittedName>
</protein>
<evidence type="ECO:0000256" key="7">
    <source>
        <dbReference type="ARBA" id="ARBA00022723"/>
    </source>
</evidence>
<dbReference type="PANTHER" id="PTHR34448:SF3">
    <property type="entry name" value="AMINOPEPTIDASE AMPS"/>
    <property type="match status" value="1"/>
</dbReference>
<comment type="cofactor">
    <cofactor evidence="3">
        <name>Zn(2+)</name>
        <dbReference type="ChEBI" id="CHEBI:29105"/>
    </cofactor>
</comment>
<dbReference type="GO" id="GO:0006508">
    <property type="term" value="P:proteolysis"/>
    <property type="evidence" value="ECO:0007669"/>
    <property type="project" value="UniProtKB-KW"/>
</dbReference>
<dbReference type="GO" id="GO:0004177">
    <property type="term" value="F:aminopeptidase activity"/>
    <property type="evidence" value="ECO:0007669"/>
    <property type="project" value="UniProtKB-KW"/>
</dbReference>
<name>A0A0G0BWU1_9BACT</name>
<evidence type="ECO:0000256" key="4">
    <source>
        <dbReference type="ARBA" id="ARBA00008236"/>
    </source>
</evidence>
<dbReference type="PRINTS" id="PR00919">
    <property type="entry name" value="THERMOPTASE"/>
</dbReference>
<dbReference type="GO" id="GO:0046872">
    <property type="term" value="F:metal ion binding"/>
    <property type="evidence" value="ECO:0007669"/>
    <property type="project" value="UniProtKB-KW"/>
</dbReference>
<dbReference type="EMBL" id="LBPX01000004">
    <property type="protein sequence ID" value="KKP68271.1"/>
    <property type="molecule type" value="Genomic_DNA"/>
</dbReference>
<comment type="similarity">
    <text evidence="4">Belongs to the peptidase M29 family.</text>
</comment>
<evidence type="ECO:0000256" key="1">
    <source>
        <dbReference type="ARBA" id="ARBA00001941"/>
    </source>
</evidence>
<comment type="cofactor">
    <cofactor evidence="2">
        <name>Mg(2+)</name>
        <dbReference type="ChEBI" id="CHEBI:18420"/>
    </cofactor>
</comment>
<evidence type="ECO:0000313" key="10">
    <source>
        <dbReference type="EMBL" id="KKP68271.1"/>
    </source>
</evidence>
<dbReference type="Proteomes" id="UP000034127">
    <property type="component" value="Unassembled WGS sequence"/>
</dbReference>
<keyword evidence="7" id="KW-0479">Metal-binding</keyword>
<keyword evidence="5" id="KW-0031">Aminopeptidase</keyword>
<dbReference type="Pfam" id="PF02073">
    <property type="entry name" value="Peptidase_M29"/>
    <property type="match status" value="1"/>
</dbReference>
<dbReference type="AlphaFoldDB" id="A0A0G0BWU1"/>
<evidence type="ECO:0000256" key="5">
    <source>
        <dbReference type="ARBA" id="ARBA00022438"/>
    </source>
</evidence>
<evidence type="ECO:0000256" key="8">
    <source>
        <dbReference type="ARBA" id="ARBA00022801"/>
    </source>
</evidence>
<evidence type="ECO:0000256" key="2">
    <source>
        <dbReference type="ARBA" id="ARBA00001946"/>
    </source>
</evidence>
<comment type="caution">
    <text evidence="10">The sequence shown here is derived from an EMBL/GenBank/DDBJ whole genome shotgun (WGS) entry which is preliminary data.</text>
</comment>
<dbReference type="InterPro" id="IPR035097">
    <property type="entry name" value="M29_N-terminal"/>
</dbReference>
<proteinExistence type="inferred from homology"/>
<accession>A0A0G0BWU1</accession>
<evidence type="ECO:0000256" key="6">
    <source>
        <dbReference type="ARBA" id="ARBA00022670"/>
    </source>
</evidence>
<keyword evidence="6 10" id="KW-0645">Protease</keyword>
<evidence type="ECO:0000313" key="11">
    <source>
        <dbReference type="Proteomes" id="UP000034127"/>
    </source>
</evidence>
<dbReference type="PANTHER" id="PTHR34448">
    <property type="entry name" value="AMINOPEPTIDASE"/>
    <property type="match status" value="1"/>
</dbReference>
<sequence length="400" mass="45872">MFTPDKKILSNYAKVMIDFALGKGKGVKPGQVVYLQYDTEALPLALAVYKRILEKGAHPMVKGIEESFQKTMFEVASDNQLKFFPKDYSKSLVDTIDHRIYLIAPTEPFLLRNIDPKKIMISNSGDKRLLRKWLFEKEDKGKLTWTLCLYGTPGMAKEAGLSIQEFWEEIINACYLDKENPIKTWESTFKRIDDLKNKLNNLPVDTYHMISEKTDLHIKLGEHRRFQGGGGANIPSFEIFTSPDWRGVNGKIFFNFPLYRYGNIIKNIQLEFKDGVVIKATADKNEKLLQEMIKQKNADKIGEFSLTDKRFSKISKFMANTLYDENFGGEYGNSHLAVGTSYHDCYSGDIKKMGELDWEKLGFNESIEHCDIINTNPKTVEAIMKDGTKKIIYKNGLFVI</sequence>
<reference evidence="10 11" key="1">
    <citation type="journal article" date="2015" name="Nature">
        <title>rRNA introns, odd ribosomes, and small enigmatic genomes across a large radiation of phyla.</title>
        <authorList>
            <person name="Brown C.T."/>
            <person name="Hug L.A."/>
            <person name="Thomas B.C."/>
            <person name="Sharon I."/>
            <person name="Castelle C.J."/>
            <person name="Singh A."/>
            <person name="Wilkins M.J."/>
            <person name="Williams K.H."/>
            <person name="Banfield J.F."/>
        </authorList>
    </citation>
    <scope>NUCLEOTIDE SEQUENCE [LARGE SCALE GENOMIC DNA]</scope>
</reference>
<keyword evidence="8" id="KW-0378">Hydrolase</keyword>
<evidence type="ECO:0000256" key="3">
    <source>
        <dbReference type="ARBA" id="ARBA00001947"/>
    </source>
</evidence>